<dbReference type="InterPro" id="IPR036568">
    <property type="entry name" value="GGCT-like_sf"/>
</dbReference>
<dbReference type="PANTHER" id="PTHR12510:SF4">
    <property type="entry name" value="GAMMA-GLUTAMYLAMINECYCLOTRANSFERASE"/>
    <property type="match status" value="1"/>
</dbReference>
<dbReference type="FunFam" id="3.10.490.10:FF:000008">
    <property type="entry name" value="Gamma-glutamylaminecyclotransferase A"/>
    <property type="match status" value="1"/>
</dbReference>
<evidence type="ECO:0000313" key="8">
    <source>
        <dbReference type="Proteomes" id="UP000288216"/>
    </source>
</evidence>
<feature type="domain" description="Gamma-glutamylcyclotransferase AIG2-like" evidence="6">
    <location>
        <begin position="36"/>
        <end position="150"/>
    </location>
</feature>
<name>A0A401PDE1_SCYTO</name>
<protein>
    <recommendedName>
        <fullName evidence="5">Gamma-glutamylaminecyclotransferase</fullName>
        <ecNumber evidence="5">4.3.2.8</ecNumber>
    </recommendedName>
</protein>
<dbReference type="GO" id="GO:0061929">
    <property type="term" value="F:gamma-glutamylaminecyclotransferase activity"/>
    <property type="evidence" value="ECO:0007669"/>
    <property type="project" value="UniProtKB-UniRule"/>
</dbReference>
<dbReference type="EC" id="4.3.2.8" evidence="5"/>
<comment type="function">
    <text evidence="5">Catalyzes the formation of 5-oxo-L-proline from L-gamma-glutamyl-L-epsilon-lysine.</text>
</comment>
<dbReference type="OrthoDB" id="113620at2759"/>
<evidence type="ECO:0000256" key="2">
    <source>
        <dbReference type="ARBA" id="ARBA00008861"/>
    </source>
</evidence>
<accession>A0A401PDE1</accession>
<evidence type="ECO:0000256" key="5">
    <source>
        <dbReference type="RuleBase" id="RU367036"/>
    </source>
</evidence>
<dbReference type="GO" id="GO:0042219">
    <property type="term" value="P:modified amino acid catabolic process"/>
    <property type="evidence" value="ECO:0007669"/>
    <property type="project" value="UniProtKB-UniRule"/>
</dbReference>
<comment type="catalytic activity">
    <reaction evidence="1 5">
        <text>epsilon-(gamma-L-glutamyl)-L-lysine = 5-oxo-L-proline + L-lysine</text>
        <dbReference type="Rhea" id="RHEA:16961"/>
        <dbReference type="ChEBI" id="CHEBI:32551"/>
        <dbReference type="ChEBI" id="CHEBI:58402"/>
        <dbReference type="ChEBI" id="CHEBI:133752"/>
        <dbReference type="EC" id="4.3.2.8"/>
    </reaction>
</comment>
<dbReference type="InterPro" id="IPR039126">
    <property type="entry name" value="GGACT"/>
</dbReference>
<dbReference type="Proteomes" id="UP000288216">
    <property type="component" value="Unassembled WGS sequence"/>
</dbReference>
<comment type="caution">
    <text evidence="7">The sequence shown here is derived from an EMBL/GenBank/DDBJ whole genome shotgun (WGS) entry which is preliminary data.</text>
</comment>
<dbReference type="InterPro" id="IPR013024">
    <property type="entry name" value="GGCT-like"/>
</dbReference>
<dbReference type="InterPro" id="IPR009288">
    <property type="entry name" value="AIG2-like_dom"/>
</dbReference>
<comment type="similarity">
    <text evidence="2 5">Belongs to the gamma-glutamylcyclotransferase family.</text>
</comment>
<evidence type="ECO:0000256" key="1">
    <source>
        <dbReference type="ARBA" id="ARBA00001684"/>
    </source>
</evidence>
<dbReference type="OMA" id="EKVPTMY"/>
<organism evidence="7 8">
    <name type="scientific">Scyliorhinus torazame</name>
    <name type="common">Cloudy catshark</name>
    <name type="synonym">Catulus torazame</name>
    <dbReference type="NCBI Taxonomy" id="75743"/>
    <lineage>
        <taxon>Eukaryota</taxon>
        <taxon>Metazoa</taxon>
        <taxon>Chordata</taxon>
        <taxon>Craniata</taxon>
        <taxon>Vertebrata</taxon>
        <taxon>Chondrichthyes</taxon>
        <taxon>Elasmobranchii</taxon>
        <taxon>Galeomorphii</taxon>
        <taxon>Galeoidea</taxon>
        <taxon>Carcharhiniformes</taxon>
        <taxon>Scyliorhinidae</taxon>
        <taxon>Scyliorhinus</taxon>
    </lineage>
</organism>
<dbReference type="Gene3D" id="3.10.490.10">
    <property type="entry name" value="Gamma-glutamyl cyclotransferase-like"/>
    <property type="match status" value="1"/>
</dbReference>
<gene>
    <name evidence="7" type="ORF">scyTo_0001477</name>
</gene>
<evidence type="ECO:0000256" key="4">
    <source>
        <dbReference type="PIRSR" id="PIRSR639126-1"/>
    </source>
</evidence>
<feature type="active site" description="Proton acceptor" evidence="4">
    <location>
        <position position="114"/>
    </location>
</feature>
<keyword evidence="3 5" id="KW-0456">Lyase</keyword>
<dbReference type="CDD" id="cd06661">
    <property type="entry name" value="GGCT_like"/>
    <property type="match status" value="1"/>
</dbReference>
<evidence type="ECO:0000256" key="3">
    <source>
        <dbReference type="ARBA" id="ARBA00023239"/>
    </source>
</evidence>
<keyword evidence="8" id="KW-1185">Reference proteome</keyword>
<evidence type="ECO:0000259" key="6">
    <source>
        <dbReference type="Pfam" id="PF06094"/>
    </source>
</evidence>
<reference evidence="7 8" key="1">
    <citation type="journal article" date="2018" name="Nat. Ecol. Evol.">
        <title>Shark genomes provide insights into elasmobranch evolution and the origin of vertebrates.</title>
        <authorList>
            <person name="Hara Y"/>
            <person name="Yamaguchi K"/>
            <person name="Onimaru K"/>
            <person name="Kadota M"/>
            <person name="Koyanagi M"/>
            <person name="Keeley SD"/>
            <person name="Tatsumi K"/>
            <person name="Tanaka K"/>
            <person name="Motone F"/>
            <person name="Kageyama Y"/>
            <person name="Nozu R"/>
            <person name="Adachi N"/>
            <person name="Nishimura O"/>
            <person name="Nakagawa R"/>
            <person name="Tanegashima C"/>
            <person name="Kiyatake I"/>
            <person name="Matsumoto R"/>
            <person name="Murakumo K"/>
            <person name="Nishida K"/>
            <person name="Terakita A"/>
            <person name="Kuratani S"/>
            <person name="Sato K"/>
            <person name="Hyodo S Kuraku.S."/>
        </authorList>
    </citation>
    <scope>NUCLEOTIDE SEQUENCE [LARGE SCALE GENOMIC DNA]</scope>
</reference>
<dbReference type="GO" id="GO:0005829">
    <property type="term" value="C:cytosol"/>
    <property type="evidence" value="ECO:0007669"/>
    <property type="project" value="TreeGrafter"/>
</dbReference>
<proteinExistence type="inferred from homology"/>
<dbReference type="Pfam" id="PF06094">
    <property type="entry name" value="GGACT"/>
    <property type="match status" value="1"/>
</dbReference>
<dbReference type="AlphaFoldDB" id="A0A401PDE1"/>
<dbReference type="STRING" id="75743.A0A401PDE1"/>
<dbReference type="SUPFAM" id="SSF110857">
    <property type="entry name" value="Gamma-glutamyl cyclotransferase-like"/>
    <property type="match status" value="1"/>
</dbReference>
<sequence length="189" mass="21923">MLSLRRVLDIIIRTPNYCWQKNIDPTIKRFGKMNTVFVYGTLKKGQPNHHYMVDGTKGKGLYCGTGHTHQKYPLVIAGKFNIPFLLHLPGKGHEIAGEIYLIDDQLLQFLDEFESCPDLYQRRPVGVRVAEWQDIANTLEVKPNVDGMLECFLYNTTNYEQDWLKLPYYNNYDPFGNHGQPKYVLHKTG</sequence>
<evidence type="ECO:0000313" key="7">
    <source>
        <dbReference type="EMBL" id="GCB71150.1"/>
    </source>
</evidence>
<dbReference type="EMBL" id="BFAA01000333">
    <property type="protein sequence ID" value="GCB71150.1"/>
    <property type="molecule type" value="Genomic_DNA"/>
</dbReference>
<dbReference type="PANTHER" id="PTHR12510">
    <property type="entry name" value="TROPONIN C-AKIN-1 PROTEIN"/>
    <property type="match status" value="1"/>
</dbReference>